<name>X1QWR2_9ZZZZ</name>
<dbReference type="EMBL" id="BARW01002656">
    <property type="protein sequence ID" value="GAI59251.1"/>
    <property type="molecule type" value="Genomic_DNA"/>
</dbReference>
<comment type="caution">
    <text evidence="1">The sequence shown here is derived from an EMBL/GenBank/DDBJ whole genome shotgun (WGS) entry which is preliminary data.</text>
</comment>
<reference evidence="1" key="1">
    <citation type="journal article" date="2014" name="Front. Microbiol.">
        <title>High frequency of phylogenetically diverse reductive dehalogenase-homologous genes in deep subseafloor sedimentary metagenomes.</title>
        <authorList>
            <person name="Kawai M."/>
            <person name="Futagami T."/>
            <person name="Toyoda A."/>
            <person name="Takaki Y."/>
            <person name="Nishi S."/>
            <person name="Hori S."/>
            <person name="Arai W."/>
            <person name="Tsubouchi T."/>
            <person name="Morono Y."/>
            <person name="Uchiyama I."/>
            <person name="Ito T."/>
            <person name="Fujiyama A."/>
            <person name="Inagaki F."/>
            <person name="Takami H."/>
        </authorList>
    </citation>
    <scope>NUCLEOTIDE SEQUENCE</scope>
    <source>
        <strain evidence="1">Expedition CK06-06</strain>
    </source>
</reference>
<organism evidence="1">
    <name type="scientific">marine sediment metagenome</name>
    <dbReference type="NCBI Taxonomy" id="412755"/>
    <lineage>
        <taxon>unclassified sequences</taxon>
        <taxon>metagenomes</taxon>
        <taxon>ecological metagenomes</taxon>
    </lineage>
</organism>
<accession>X1QWR2</accession>
<protein>
    <submittedName>
        <fullName evidence="1">Uncharacterized protein</fullName>
    </submittedName>
</protein>
<feature type="non-terminal residue" evidence="1">
    <location>
        <position position="1"/>
    </location>
</feature>
<evidence type="ECO:0000313" key="1">
    <source>
        <dbReference type="EMBL" id="GAI59251.1"/>
    </source>
</evidence>
<proteinExistence type="predicted"/>
<sequence>PIVAPVSGLDTRAGFFYAVYAVDIQCIQA</sequence>
<dbReference type="AlphaFoldDB" id="X1QWR2"/>
<gene>
    <name evidence="1" type="ORF">S12H4_07258</name>
</gene>